<dbReference type="InterPro" id="IPR045324">
    <property type="entry name" value="Small_multidrug_res"/>
</dbReference>
<keyword evidence="3" id="KW-1003">Cell membrane</keyword>
<evidence type="ECO:0000256" key="1">
    <source>
        <dbReference type="ARBA" id="ARBA00004651"/>
    </source>
</evidence>
<feature type="transmembrane region" description="Helical" evidence="10">
    <location>
        <begin position="87"/>
        <end position="106"/>
    </location>
</feature>
<dbReference type="Pfam" id="PF00893">
    <property type="entry name" value="Multi_Drug_Res"/>
    <property type="match status" value="1"/>
</dbReference>
<keyword evidence="4 9" id="KW-0812">Transmembrane</keyword>
<dbReference type="InterPro" id="IPR000390">
    <property type="entry name" value="Small_drug/metabolite_transptr"/>
</dbReference>
<dbReference type="PANTHER" id="PTHR30561">
    <property type="entry name" value="SMR FAMILY PROTON-DEPENDENT DRUG EFFLUX TRANSPORTER SUGE"/>
    <property type="match status" value="1"/>
</dbReference>
<evidence type="ECO:0000256" key="2">
    <source>
        <dbReference type="ARBA" id="ARBA00022448"/>
    </source>
</evidence>
<dbReference type="SUPFAM" id="SSF103481">
    <property type="entry name" value="Multidrug resistance efflux transporter EmrE"/>
    <property type="match status" value="1"/>
</dbReference>
<dbReference type="Proteomes" id="UP000600214">
    <property type="component" value="Unassembled WGS sequence"/>
</dbReference>
<reference evidence="12" key="1">
    <citation type="journal article" date="2019" name="Int. J. Syst. Evol. Microbiol.">
        <title>The Global Catalogue of Microorganisms (GCM) 10K type strain sequencing project: providing services to taxonomists for standard genome sequencing and annotation.</title>
        <authorList>
            <consortium name="The Broad Institute Genomics Platform"/>
            <consortium name="The Broad Institute Genome Sequencing Center for Infectious Disease"/>
            <person name="Wu L."/>
            <person name="Ma J."/>
        </authorList>
    </citation>
    <scope>NUCLEOTIDE SEQUENCE [LARGE SCALE GENOMIC DNA]</scope>
    <source>
        <strain evidence="12">CGMCC 1.15288</strain>
    </source>
</reference>
<dbReference type="RefSeq" id="WP_188932797.1">
    <property type="nucleotide sequence ID" value="NZ_BMIA01000002.1"/>
</dbReference>
<evidence type="ECO:0000256" key="5">
    <source>
        <dbReference type="ARBA" id="ARBA00022989"/>
    </source>
</evidence>
<keyword evidence="12" id="KW-1185">Reference proteome</keyword>
<accession>A0ABQ1YQY9</accession>
<evidence type="ECO:0000256" key="8">
    <source>
        <dbReference type="ARBA" id="ARBA00039168"/>
    </source>
</evidence>
<evidence type="ECO:0000256" key="9">
    <source>
        <dbReference type="RuleBase" id="RU003942"/>
    </source>
</evidence>
<dbReference type="Gene3D" id="1.10.3730.20">
    <property type="match status" value="1"/>
</dbReference>
<sequence length="109" mass="11920">MNWIILIVAGLFEVVFASCLGKVRETSGNEMYLWFTGFLISMTVSMALLLKATQTLPIGTAYAVWTGIGAVGTVLVGILVFKDPVSFWRIFFISSLILSIAGLKMVSEH</sequence>
<feature type="transmembrane region" description="Helical" evidence="10">
    <location>
        <begin position="33"/>
        <end position="50"/>
    </location>
</feature>
<name>A0ABQ1YQY9_9BACT</name>
<proteinExistence type="inferred from homology"/>
<evidence type="ECO:0000256" key="4">
    <source>
        <dbReference type="ARBA" id="ARBA00022692"/>
    </source>
</evidence>
<gene>
    <name evidence="11" type="ORF">GCM10007423_26480</name>
</gene>
<keyword evidence="5 10" id="KW-1133">Transmembrane helix</keyword>
<dbReference type="PANTHER" id="PTHR30561:SF0">
    <property type="entry name" value="GUANIDINIUM EXPORTER"/>
    <property type="match status" value="1"/>
</dbReference>
<protein>
    <recommendedName>
        <fullName evidence="8">Guanidinium exporter</fullName>
    </recommendedName>
</protein>
<evidence type="ECO:0000256" key="7">
    <source>
        <dbReference type="ARBA" id="ARBA00038151"/>
    </source>
</evidence>
<dbReference type="EMBL" id="BMIA01000002">
    <property type="protein sequence ID" value="GGH35088.1"/>
    <property type="molecule type" value="Genomic_DNA"/>
</dbReference>
<evidence type="ECO:0000256" key="10">
    <source>
        <dbReference type="SAM" id="Phobius"/>
    </source>
</evidence>
<comment type="caution">
    <text evidence="11">The sequence shown here is derived from an EMBL/GenBank/DDBJ whole genome shotgun (WGS) entry which is preliminary data.</text>
</comment>
<evidence type="ECO:0000313" key="12">
    <source>
        <dbReference type="Proteomes" id="UP000600214"/>
    </source>
</evidence>
<evidence type="ECO:0000313" key="11">
    <source>
        <dbReference type="EMBL" id="GGH35088.1"/>
    </source>
</evidence>
<comment type="similarity">
    <text evidence="7">Belongs to the drug/metabolite transporter (DMT) superfamily. Small multidrug resistance (SMR) (TC 2.A.7.1) family. Gdx/SugE subfamily.</text>
</comment>
<evidence type="ECO:0000256" key="6">
    <source>
        <dbReference type="ARBA" id="ARBA00023136"/>
    </source>
</evidence>
<keyword evidence="2" id="KW-0813">Transport</keyword>
<organism evidence="11 12">
    <name type="scientific">Dyadobacter endophyticus</name>
    <dbReference type="NCBI Taxonomy" id="1749036"/>
    <lineage>
        <taxon>Bacteria</taxon>
        <taxon>Pseudomonadati</taxon>
        <taxon>Bacteroidota</taxon>
        <taxon>Cytophagia</taxon>
        <taxon>Cytophagales</taxon>
        <taxon>Spirosomataceae</taxon>
        <taxon>Dyadobacter</taxon>
    </lineage>
</organism>
<keyword evidence="6 10" id="KW-0472">Membrane</keyword>
<feature type="transmembrane region" description="Helical" evidence="10">
    <location>
        <begin position="62"/>
        <end position="81"/>
    </location>
</feature>
<comment type="subcellular location">
    <subcellularLocation>
        <location evidence="1 9">Cell membrane</location>
        <topology evidence="1 9">Multi-pass membrane protein</topology>
    </subcellularLocation>
</comment>
<evidence type="ECO:0000256" key="3">
    <source>
        <dbReference type="ARBA" id="ARBA00022475"/>
    </source>
</evidence>
<dbReference type="InterPro" id="IPR037185">
    <property type="entry name" value="EmrE-like"/>
</dbReference>